<dbReference type="InterPro" id="IPR001841">
    <property type="entry name" value="Znf_RING"/>
</dbReference>
<evidence type="ECO:0000256" key="3">
    <source>
        <dbReference type="PROSITE-ProRule" id="PRU00175"/>
    </source>
</evidence>
<name>A0AAV0WVJ4_9HEMI</name>
<dbReference type="InterPro" id="IPR013083">
    <property type="entry name" value="Znf_RING/FYVE/PHD"/>
</dbReference>
<dbReference type="AlphaFoldDB" id="A0AAV0WVJ4"/>
<gene>
    <name evidence="5" type="ORF">MEUPH1_LOCUS15025</name>
</gene>
<reference evidence="5 6" key="1">
    <citation type="submission" date="2023-01" db="EMBL/GenBank/DDBJ databases">
        <authorList>
            <person name="Whitehead M."/>
        </authorList>
    </citation>
    <scope>NUCLEOTIDE SEQUENCE [LARGE SCALE GENOMIC DNA]</scope>
</reference>
<evidence type="ECO:0000256" key="2">
    <source>
        <dbReference type="ARBA" id="ARBA00022833"/>
    </source>
</evidence>
<accession>A0AAV0WVJ4</accession>
<organism evidence="5 6">
    <name type="scientific">Macrosiphum euphorbiae</name>
    <name type="common">potato aphid</name>
    <dbReference type="NCBI Taxonomy" id="13131"/>
    <lineage>
        <taxon>Eukaryota</taxon>
        <taxon>Metazoa</taxon>
        <taxon>Ecdysozoa</taxon>
        <taxon>Arthropoda</taxon>
        <taxon>Hexapoda</taxon>
        <taxon>Insecta</taxon>
        <taxon>Pterygota</taxon>
        <taxon>Neoptera</taxon>
        <taxon>Paraneoptera</taxon>
        <taxon>Hemiptera</taxon>
        <taxon>Sternorrhyncha</taxon>
        <taxon>Aphidomorpha</taxon>
        <taxon>Aphidoidea</taxon>
        <taxon>Aphididae</taxon>
        <taxon>Macrosiphini</taxon>
        <taxon>Macrosiphum</taxon>
    </lineage>
</organism>
<protein>
    <recommendedName>
        <fullName evidence="4">RING-type domain-containing protein</fullName>
    </recommendedName>
</protein>
<dbReference type="Gene3D" id="3.30.40.10">
    <property type="entry name" value="Zinc/RING finger domain, C3HC4 (zinc finger)"/>
    <property type="match status" value="1"/>
</dbReference>
<sequence>MHMQNWHNPEPWVFLKGLITYSNGVLNDYNEVTDGGQVREPQVWIDQQRNLDRSLRLFIEGRYSMSEFLICARHSTPTFGVIQPQHQAIVILPAAVFPQAPLALLLLPIDQHQEMQLPAIPVLPATALPQAPLQEAPALLPLQVDQHQELIFDEIMRRILPRRPAVPVPRDLFYNLDAEAVYSDEDVSNEQSVIPSVIHIERVDLRIVPIVEETCYICLYSPPTVVSYPCLHQGLCGACHDSYSRMHPNEHGPYYRCPLCRVGIEIYYILT</sequence>
<keyword evidence="6" id="KW-1185">Reference proteome</keyword>
<keyword evidence="1 3" id="KW-0863">Zinc-finger</keyword>
<evidence type="ECO:0000313" key="6">
    <source>
        <dbReference type="Proteomes" id="UP001160148"/>
    </source>
</evidence>
<dbReference type="Proteomes" id="UP001160148">
    <property type="component" value="Unassembled WGS sequence"/>
</dbReference>
<dbReference type="GO" id="GO:0008270">
    <property type="term" value="F:zinc ion binding"/>
    <property type="evidence" value="ECO:0007669"/>
    <property type="project" value="UniProtKB-KW"/>
</dbReference>
<comment type="caution">
    <text evidence="5">The sequence shown here is derived from an EMBL/GenBank/DDBJ whole genome shotgun (WGS) entry which is preliminary data.</text>
</comment>
<dbReference type="EMBL" id="CARXXK010000002">
    <property type="protein sequence ID" value="CAI6359634.1"/>
    <property type="molecule type" value="Genomic_DNA"/>
</dbReference>
<evidence type="ECO:0000256" key="1">
    <source>
        <dbReference type="ARBA" id="ARBA00022771"/>
    </source>
</evidence>
<evidence type="ECO:0000313" key="5">
    <source>
        <dbReference type="EMBL" id="CAI6359634.1"/>
    </source>
</evidence>
<proteinExistence type="predicted"/>
<dbReference type="Pfam" id="PF13920">
    <property type="entry name" value="zf-C3HC4_3"/>
    <property type="match status" value="1"/>
</dbReference>
<keyword evidence="2" id="KW-0862">Zinc</keyword>
<dbReference type="SUPFAM" id="SSF57850">
    <property type="entry name" value="RING/U-box"/>
    <property type="match status" value="1"/>
</dbReference>
<evidence type="ECO:0000259" key="4">
    <source>
        <dbReference type="PROSITE" id="PS50089"/>
    </source>
</evidence>
<feature type="domain" description="RING-type" evidence="4">
    <location>
        <begin position="215"/>
        <end position="261"/>
    </location>
</feature>
<keyword evidence="1 3" id="KW-0479">Metal-binding</keyword>
<dbReference type="PROSITE" id="PS50089">
    <property type="entry name" value="ZF_RING_2"/>
    <property type="match status" value="1"/>
</dbReference>